<reference evidence="2 3" key="2">
    <citation type="submission" date="2018-04" db="EMBL/GenBank/DDBJ databases">
        <title>OglaRS2 (Oryza glaberrima Reference Sequence Version 2).</title>
        <authorList>
            <person name="Zhang J."/>
            <person name="Kudrna D."/>
            <person name="Lee S."/>
            <person name="Talag J."/>
            <person name="Rajasekar S."/>
            <person name="Wing R.A."/>
        </authorList>
    </citation>
    <scope>NUCLEOTIDE SEQUENCE [LARGE SCALE GENOMIC DNA]</scope>
    <source>
        <strain evidence="2 3">cv. IRGC 96717</strain>
    </source>
</reference>
<evidence type="ECO:0000313" key="2">
    <source>
        <dbReference type="EnsemblPlants" id="ORGLA12G0088500.1"/>
    </source>
</evidence>
<dbReference type="Proteomes" id="UP000007306">
    <property type="component" value="Chromosome 12"/>
</dbReference>
<protein>
    <submittedName>
        <fullName evidence="2">Uncharacterized protein</fullName>
    </submittedName>
</protein>
<keyword evidence="3" id="KW-1185">Reference proteome</keyword>
<name>I1R5S9_ORYGL</name>
<feature type="region of interest" description="Disordered" evidence="1">
    <location>
        <begin position="60"/>
        <end position="82"/>
    </location>
</feature>
<dbReference type="Gramene" id="ORGLA12G0088500.1">
    <property type="protein sequence ID" value="ORGLA12G0088500.1"/>
    <property type="gene ID" value="ORGLA12G0088500"/>
</dbReference>
<evidence type="ECO:0000313" key="3">
    <source>
        <dbReference type="Proteomes" id="UP000007306"/>
    </source>
</evidence>
<dbReference type="AlphaFoldDB" id="I1R5S9"/>
<dbReference type="EnsemblPlants" id="ORGLA12G0088500.1">
    <property type="protein sequence ID" value="ORGLA12G0088500.1"/>
    <property type="gene ID" value="ORGLA12G0088500"/>
</dbReference>
<dbReference type="HOGENOM" id="CLU_1860404_0_0_1"/>
<sequence>IANQTNPIDLPAREPREHDQIGWFTGTKDHAQEQNLATSFFLPCSGNNEQQQDVSATLGSAGKTLDTNTQTKTNPPPVNRDRPIKSFFCIKPDAGIIDFLSSIWLTQTCKELSAKDIFALATSTTTPTIEIEPNVPLR</sequence>
<evidence type="ECO:0000256" key="1">
    <source>
        <dbReference type="SAM" id="MobiDB-lite"/>
    </source>
</evidence>
<proteinExistence type="predicted"/>
<organism evidence="2 3">
    <name type="scientific">Oryza glaberrima</name>
    <name type="common">African rice</name>
    <dbReference type="NCBI Taxonomy" id="4538"/>
    <lineage>
        <taxon>Eukaryota</taxon>
        <taxon>Viridiplantae</taxon>
        <taxon>Streptophyta</taxon>
        <taxon>Embryophyta</taxon>
        <taxon>Tracheophyta</taxon>
        <taxon>Spermatophyta</taxon>
        <taxon>Magnoliopsida</taxon>
        <taxon>Liliopsida</taxon>
        <taxon>Poales</taxon>
        <taxon>Poaceae</taxon>
        <taxon>BOP clade</taxon>
        <taxon>Oryzoideae</taxon>
        <taxon>Oryzeae</taxon>
        <taxon>Oryzinae</taxon>
        <taxon>Oryza</taxon>
    </lineage>
</organism>
<reference evidence="2" key="1">
    <citation type="submission" date="2015-06" db="UniProtKB">
        <authorList>
            <consortium name="EnsemblPlants"/>
        </authorList>
    </citation>
    <scope>IDENTIFICATION</scope>
</reference>
<accession>I1R5S9</accession>